<feature type="region of interest" description="Disordered" evidence="1">
    <location>
        <begin position="23"/>
        <end position="51"/>
    </location>
</feature>
<reference evidence="2" key="1">
    <citation type="submission" date="2021-02" db="EMBL/GenBank/DDBJ databases">
        <authorList>
            <person name="Nowell W R."/>
        </authorList>
    </citation>
    <scope>NUCLEOTIDE SEQUENCE</scope>
</reference>
<dbReference type="Proteomes" id="UP000663832">
    <property type="component" value="Unassembled WGS sequence"/>
</dbReference>
<evidence type="ECO:0000256" key="1">
    <source>
        <dbReference type="SAM" id="MobiDB-lite"/>
    </source>
</evidence>
<keyword evidence="5" id="KW-1185">Reference proteome</keyword>
<evidence type="ECO:0000313" key="5">
    <source>
        <dbReference type="Proteomes" id="UP000663832"/>
    </source>
</evidence>
<dbReference type="AlphaFoldDB" id="A0A814D8J9"/>
<gene>
    <name evidence="2" type="ORF">BJG266_LOCUS13419</name>
    <name evidence="3" type="ORF">QVE165_LOCUS31786</name>
    <name evidence="4" type="ORF">QVE165_LOCUS32480</name>
</gene>
<organism evidence="2 6">
    <name type="scientific">Adineta steineri</name>
    <dbReference type="NCBI Taxonomy" id="433720"/>
    <lineage>
        <taxon>Eukaryota</taxon>
        <taxon>Metazoa</taxon>
        <taxon>Spiralia</taxon>
        <taxon>Gnathifera</taxon>
        <taxon>Rotifera</taxon>
        <taxon>Eurotatoria</taxon>
        <taxon>Bdelloidea</taxon>
        <taxon>Adinetida</taxon>
        <taxon>Adinetidae</taxon>
        <taxon>Adineta</taxon>
    </lineage>
</organism>
<dbReference type="EMBL" id="CAJNOI010000054">
    <property type="protein sequence ID" value="CAF0954852.1"/>
    <property type="molecule type" value="Genomic_DNA"/>
</dbReference>
<evidence type="ECO:0000313" key="2">
    <source>
        <dbReference type="EMBL" id="CAF0954852.1"/>
    </source>
</evidence>
<dbReference type="Proteomes" id="UP000663877">
    <property type="component" value="Unassembled WGS sequence"/>
</dbReference>
<proteinExistence type="predicted"/>
<sequence length="302" mass="34893">MSFCFLGTHRSGQHQHDNRAFEYDRSNANTPPANEILSSHSSHRTLHSPEVEAGRTKLHRLLDEVLDKADSEEIYNPDSDAERQKRRRQRRRLPSTSDEPKILPINNNNQQQIPHIPVIPQVSERPDPSLLRLRYNPYEAGDRAHDISRLKPVELIPKYDIKDPNSHQYTSRSNPPLFYDDSNIADRSATATDTFANQKRIAKTRLETDHEAIMRHNGGHIDQRQHKFHNDGVSIDSISKNRGQTRIAWDEPDINNDLSKRTDYRDEYIMAKRSVLNTKNIISSIHDELQHIVLPTSGDYHA</sequence>
<comment type="caution">
    <text evidence="2">The sequence shown here is derived from an EMBL/GenBank/DDBJ whole genome shotgun (WGS) entry which is preliminary data.</text>
</comment>
<feature type="region of interest" description="Disordered" evidence="1">
    <location>
        <begin position="72"/>
        <end position="114"/>
    </location>
</feature>
<evidence type="ECO:0000313" key="6">
    <source>
        <dbReference type="Proteomes" id="UP000663877"/>
    </source>
</evidence>
<dbReference type="EMBL" id="CAJNOM010000288">
    <property type="protein sequence ID" value="CAF1323552.1"/>
    <property type="molecule type" value="Genomic_DNA"/>
</dbReference>
<accession>A0A814D8J9</accession>
<evidence type="ECO:0000313" key="3">
    <source>
        <dbReference type="EMBL" id="CAF1310925.1"/>
    </source>
</evidence>
<feature type="compositionally biased region" description="Low complexity" evidence="1">
    <location>
        <begin position="104"/>
        <end position="114"/>
    </location>
</feature>
<feature type="compositionally biased region" description="Basic residues" evidence="1">
    <location>
        <begin position="84"/>
        <end position="93"/>
    </location>
</feature>
<name>A0A814D8J9_9BILA</name>
<evidence type="ECO:0000313" key="4">
    <source>
        <dbReference type="EMBL" id="CAF1323552.1"/>
    </source>
</evidence>
<protein>
    <submittedName>
        <fullName evidence="2">Uncharacterized protein</fullName>
    </submittedName>
</protein>
<dbReference type="EMBL" id="CAJNOM010000275">
    <property type="protein sequence ID" value="CAF1310925.1"/>
    <property type="molecule type" value="Genomic_DNA"/>
</dbReference>
<dbReference type="OrthoDB" id="10043391at2759"/>